<evidence type="ECO:0000313" key="2">
    <source>
        <dbReference type="Proteomes" id="UP000007177"/>
    </source>
</evidence>
<dbReference type="Proteomes" id="UP000007177">
    <property type="component" value="Chromosome"/>
</dbReference>
<dbReference type="KEGG" id="awo:Awo_c31310"/>
<organism evidence="1 2">
    <name type="scientific">Acetobacterium woodii (strain ATCC 29683 / DSM 1030 / JCM 2381 / KCTC 1655 / WB1)</name>
    <dbReference type="NCBI Taxonomy" id="931626"/>
    <lineage>
        <taxon>Bacteria</taxon>
        <taxon>Bacillati</taxon>
        <taxon>Bacillota</taxon>
        <taxon>Clostridia</taxon>
        <taxon>Eubacteriales</taxon>
        <taxon>Eubacteriaceae</taxon>
        <taxon>Acetobacterium</taxon>
    </lineage>
</organism>
<name>H6LIX0_ACEWD</name>
<dbReference type="HOGENOM" id="CLU_2930459_0_0_9"/>
<dbReference type="EMBL" id="CP002987">
    <property type="protein sequence ID" value="AFA49859.1"/>
    <property type="molecule type" value="Genomic_DNA"/>
</dbReference>
<gene>
    <name evidence="1" type="ordered locus">Awo_c31310</name>
</gene>
<accession>H6LIX0</accession>
<dbReference type="RefSeq" id="WP_014357456.1">
    <property type="nucleotide sequence ID" value="NC_016894.1"/>
</dbReference>
<proteinExistence type="predicted"/>
<keyword evidence="2" id="KW-1185">Reference proteome</keyword>
<reference evidence="1 2" key="2">
    <citation type="journal article" date="2012" name="PLoS ONE">
        <title>An ancient pathway combining carbon dioxide fixation with the generation and utilization of a sodium ion gradient for ATP synthesis.</title>
        <authorList>
            <person name="Poehlein A."/>
            <person name="Schmidt S."/>
            <person name="Kaster A.K."/>
            <person name="Goenrich M."/>
            <person name="Vollmers J."/>
            <person name="Thurmer A."/>
            <person name="Bertsch J."/>
            <person name="Schuchmann K."/>
            <person name="Voigt B."/>
            <person name="Hecker M."/>
            <person name="Daniel R."/>
            <person name="Thauer R.K."/>
            <person name="Gottschalk G."/>
            <person name="Muller V."/>
        </authorList>
    </citation>
    <scope>NUCLEOTIDE SEQUENCE [LARGE SCALE GENOMIC DNA]</scope>
    <source>
        <strain evidence="2">ATCC 29683 / DSM 1030 / JCM 2381 / KCTC 1655 / WB1</strain>
    </source>
</reference>
<dbReference type="AlphaFoldDB" id="H6LIX0"/>
<reference evidence="2" key="1">
    <citation type="submission" date="2011-07" db="EMBL/GenBank/DDBJ databases">
        <title>Complete genome sequence of Acetobacterium woodii.</title>
        <authorList>
            <person name="Poehlein A."/>
            <person name="Schmidt S."/>
            <person name="Kaster A.-K."/>
            <person name="Goenrich M."/>
            <person name="Vollmers J."/>
            <person name="Thuermer A."/>
            <person name="Gottschalk G."/>
            <person name="Thauer R.K."/>
            <person name="Daniel R."/>
            <person name="Mueller V."/>
        </authorList>
    </citation>
    <scope>NUCLEOTIDE SEQUENCE [LARGE SCALE GENOMIC DNA]</scope>
    <source>
        <strain evidence="2">ATCC 29683 / DSM 1030 / JCM 2381 / KCTC 1655 / WB1</strain>
    </source>
</reference>
<sequence>MADRKCAYLGCKNEGVILDEVEIAPGVLEKRFVCEEHLGQLVGNYEQVANLECISSKVFD</sequence>
<evidence type="ECO:0000313" key="1">
    <source>
        <dbReference type="EMBL" id="AFA49859.1"/>
    </source>
</evidence>
<dbReference type="STRING" id="931626.Awo_c31310"/>
<protein>
    <submittedName>
        <fullName evidence="1">Uncharacterized protein</fullName>
    </submittedName>
</protein>